<name>A0A2Z4QBX2_9CAUD</name>
<organism evidence="2 3">
    <name type="scientific">Streptomyces phage Yosif</name>
    <dbReference type="NCBI Taxonomy" id="2201421"/>
    <lineage>
        <taxon>Viruses</taxon>
        <taxon>Duplodnaviria</taxon>
        <taxon>Heunggongvirae</taxon>
        <taxon>Uroviricota</taxon>
        <taxon>Caudoviricetes</taxon>
        <taxon>Arquatrovirinae</taxon>
        <taxon>Yosifvirus</taxon>
        <taxon>Yosifvirus yosif</taxon>
    </lineage>
</organism>
<feature type="region of interest" description="Disordered" evidence="1">
    <location>
        <begin position="1"/>
        <end position="22"/>
    </location>
</feature>
<evidence type="ECO:0000313" key="3">
    <source>
        <dbReference type="Proteomes" id="UP000250856"/>
    </source>
</evidence>
<dbReference type="GeneID" id="64470603"/>
<dbReference type="EMBL" id="MH248947">
    <property type="protein sequence ID" value="AWY07607.1"/>
    <property type="molecule type" value="Genomic_DNA"/>
</dbReference>
<dbReference type="RefSeq" id="YP_010054685.1">
    <property type="nucleotide sequence ID" value="NC_054656.1"/>
</dbReference>
<sequence>MSDTTETKKTTTRKANPHTAIANDFKDEAEKLSIEGLPLVGGRNPEAGKAFFRNEAKRWHDVNEHRRKDGTLGYDGLLVESLFDALALGLDRGQMVLVGGVLLQAVEAVDGEAK</sequence>
<accession>A0A2Z4QBX2</accession>
<dbReference type="Proteomes" id="UP000250856">
    <property type="component" value="Segment"/>
</dbReference>
<dbReference type="KEGG" id="vg:64470603"/>
<evidence type="ECO:0000313" key="2">
    <source>
        <dbReference type="EMBL" id="AWY07607.1"/>
    </source>
</evidence>
<reference evidence="3" key="1">
    <citation type="submission" date="2018-04" db="EMBL/GenBank/DDBJ databases">
        <authorList>
            <person name="Go L.Y."/>
            <person name="Mitchell J.A."/>
        </authorList>
    </citation>
    <scope>NUCLEOTIDE SEQUENCE [LARGE SCALE GENOMIC DNA]</scope>
</reference>
<proteinExistence type="predicted"/>
<gene>
    <name evidence="2" type="primary">43</name>
    <name evidence="2" type="ORF">SEA_YOSIF_43</name>
</gene>
<keyword evidence="3" id="KW-1185">Reference proteome</keyword>
<evidence type="ECO:0000256" key="1">
    <source>
        <dbReference type="SAM" id="MobiDB-lite"/>
    </source>
</evidence>
<protein>
    <submittedName>
        <fullName evidence="2">Uncharacterized protein</fullName>
    </submittedName>
</protein>